<keyword evidence="1" id="KW-1133">Transmembrane helix</keyword>
<keyword evidence="1" id="KW-0472">Membrane</keyword>
<keyword evidence="1" id="KW-0812">Transmembrane</keyword>
<keyword evidence="3" id="KW-1185">Reference proteome</keyword>
<dbReference type="Proteomes" id="UP000501891">
    <property type="component" value="Chromosome"/>
</dbReference>
<evidence type="ECO:0000313" key="2">
    <source>
        <dbReference type="EMBL" id="QJE74599.1"/>
    </source>
</evidence>
<dbReference type="EMBL" id="CP051775">
    <property type="protein sequence ID" value="QJE74599.1"/>
    <property type="molecule type" value="Genomic_DNA"/>
</dbReference>
<sequence length="46" mass="5298">MHPHYYGLVEMLLVFGLVVGFGAYELWSLRRANRRAKERAGQPPNP</sequence>
<accession>A0A858RAA2</accession>
<evidence type="ECO:0000313" key="3">
    <source>
        <dbReference type="Proteomes" id="UP000501891"/>
    </source>
</evidence>
<proteinExistence type="predicted"/>
<gene>
    <name evidence="2" type="ORF">HHL28_17395</name>
</gene>
<protein>
    <submittedName>
        <fullName evidence="2">Uncharacterized protein</fullName>
    </submittedName>
</protein>
<evidence type="ECO:0000256" key="1">
    <source>
        <dbReference type="SAM" id="Phobius"/>
    </source>
</evidence>
<reference evidence="2" key="1">
    <citation type="submission" date="2020-04" db="EMBL/GenBank/DDBJ databases">
        <title>A desert anoxygenic phototrophic bacterium fixes CO2 using RubisCO under aerobic conditions.</title>
        <authorList>
            <person name="Tang K."/>
        </authorList>
    </citation>
    <scope>NUCLEOTIDE SEQUENCE [LARGE SCALE GENOMIC DNA]</scope>
    <source>
        <strain evidence="2">MIMtkB3</strain>
    </source>
</reference>
<organism evidence="2 3">
    <name type="scientific">Aerophototrophica crusticola</name>
    <dbReference type="NCBI Taxonomy" id="1709002"/>
    <lineage>
        <taxon>Bacteria</taxon>
        <taxon>Pseudomonadati</taxon>
        <taxon>Pseudomonadota</taxon>
        <taxon>Alphaproteobacteria</taxon>
        <taxon>Rhodospirillales</taxon>
        <taxon>Rhodospirillaceae</taxon>
        <taxon>Aerophototrophica</taxon>
    </lineage>
</organism>
<dbReference type="KEGG" id="acru:HHL28_17395"/>
<feature type="transmembrane region" description="Helical" evidence="1">
    <location>
        <begin position="6"/>
        <end position="27"/>
    </location>
</feature>
<name>A0A858RAA2_9PROT</name>
<dbReference type="AlphaFoldDB" id="A0A858RAA2"/>